<sequence length="324" mass="36694">MKQGLNSFSYSIILSNTIGKNTGVNTAFVESNINYNAHDVLGEESHSHFTEFLVGSKNIECKKGYAVALASNCPVFKLHFSLLGSYSHQTNNNLVVTIPEGFCNLFFMPLQPSKDIFTGKRTRTLEVFFTQSFLERILGEQRTANLLDITTAIDAETPFVFFKESKQIPLKLSNQIKEILNCAYTGSLKKSYIESRITILLLDFLMDTTKLEVADTVMPEADYAAIVKVEEYCRLNLKQKLTISALSQIAGFNTTKLKRDFKKIYKTTIFKHITQLRMENAKQLILEKGYSIAEVSYEVGYSNPQHFTTAFKKTMGYLPSQLIK</sequence>
<keyword evidence="6" id="KW-1185">Reference proteome</keyword>
<dbReference type="InterPro" id="IPR009057">
    <property type="entry name" value="Homeodomain-like_sf"/>
</dbReference>
<evidence type="ECO:0000313" key="6">
    <source>
        <dbReference type="Proteomes" id="UP000183257"/>
    </source>
</evidence>
<dbReference type="InterPro" id="IPR020449">
    <property type="entry name" value="Tscrpt_reg_AraC-type_HTH"/>
</dbReference>
<keyword evidence="2 5" id="KW-0238">DNA-binding</keyword>
<evidence type="ECO:0000256" key="2">
    <source>
        <dbReference type="ARBA" id="ARBA00023125"/>
    </source>
</evidence>
<dbReference type="GO" id="GO:0043565">
    <property type="term" value="F:sequence-specific DNA binding"/>
    <property type="evidence" value="ECO:0007669"/>
    <property type="project" value="InterPro"/>
</dbReference>
<dbReference type="AlphaFoldDB" id="A0A1K1NWZ2"/>
<evidence type="ECO:0000313" key="5">
    <source>
        <dbReference type="EMBL" id="SFW39860.1"/>
    </source>
</evidence>
<dbReference type="InterPro" id="IPR053142">
    <property type="entry name" value="PchR_regulatory_protein"/>
</dbReference>
<protein>
    <submittedName>
        <fullName evidence="5">AraC-type DNA-binding protein</fullName>
    </submittedName>
</protein>
<gene>
    <name evidence="5" type="ORF">SAMN05660313_01433</name>
</gene>
<proteinExistence type="predicted"/>
<dbReference type="PROSITE" id="PS00041">
    <property type="entry name" value="HTH_ARAC_FAMILY_1"/>
    <property type="match status" value="1"/>
</dbReference>
<dbReference type="EMBL" id="FPIY01000002">
    <property type="protein sequence ID" value="SFW39860.1"/>
    <property type="molecule type" value="Genomic_DNA"/>
</dbReference>
<dbReference type="Pfam" id="PF12833">
    <property type="entry name" value="HTH_18"/>
    <property type="match status" value="1"/>
</dbReference>
<keyword evidence="3" id="KW-0804">Transcription</keyword>
<evidence type="ECO:0000256" key="1">
    <source>
        <dbReference type="ARBA" id="ARBA00023015"/>
    </source>
</evidence>
<dbReference type="InterPro" id="IPR018062">
    <property type="entry name" value="HTH_AraC-typ_CS"/>
</dbReference>
<dbReference type="SUPFAM" id="SSF46689">
    <property type="entry name" value="Homeodomain-like"/>
    <property type="match status" value="1"/>
</dbReference>
<dbReference type="Gene3D" id="1.10.10.60">
    <property type="entry name" value="Homeodomain-like"/>
    <property type="match status" value="1"/>
</dbReference>
<dbReference type="SMART" id="SM00342">
    <property type="entry name" value="HTH_ARAC"/>
    <property type="match status" value="1"/>
</dbReference>
<name>A0A1K1NWZ2_9FLAO</name>
<dbReference type="PANTHER" id="PTHR47893">
    <property type="entry name" value="REGULATORY PROTEIN PCHR"/>
    <property type="match status" value="1"/>
</dbReference>
<dbReference type="GO" id="GO:0003700">
    <property type="term" value="F:DNA-binding transcription factor activity"/>
    <property type="evidence" value="ECO:0007669"/>
    <property type="project" value="InterPro"/>
</dbReference>
<dbReference type="RefSeq" id="WP_072303113.1">
    <property type="nucleotide sequence ID" value="NZ_FPIY01000002.1"/>
</dbReference>
<dbReference type="Proteomes" id="UP000183257">
    <property type="component" value="Unassembled WGS sequence"/>
</dbReference>
<dbReference type="PRINTS" id="PR00032">
    <property type="entry name" value="HTHARAC"/>
</dbReference>
<dbReference type="STRING" id="76595.SAMN05660313_01433"/>
<organism evidence="5 6">
    <name type="scientific">Cellulophaga fucicola</name>
    <dbReference type="NCBI Taxonomy" id="76595"/>
    <lineage>
        <taxon>Bacteria</taxon>
        <taxon>Pseudomonadati</taxon>
        <taxon>Bacteroidota</taxon>
        <taxon>Flavobacteriia</taxon>
        <taxon>Flavobacteriales</taxon>
        <taxon>Flavobacteriaceae</taxon>
        <taxon>Cellulophaga</taxon>
    </lineage>
</organism>
<reference evidence="6" key="1">
    <citation type="submission" date="2016-11" db="EMBL/GenBank/DDBJ databases">
        <authorList>
            <person name="Varghese N."/>
            <person name="Submissions S."/>
        </authorList>
    </citation>
    <scope>NUCLEOTIDE SEQUENCE [LARGE SCALE GENOMIC DNA]</scope>
    <source>
        <strain evidence="6">DSM 24786</strain>
    </source>
</reference>
<accession>A0A1K1NWZ2</accession>
<evidence type="ECO:0000256" key="3">
    <source>
        <dbReference type="ARBA" id="ARBA00023163"/>
    </source>
</evidence>
<keyword evidence="1" id="KW-0805">Transcription regulation</keyword>
<evidence type="ECO:0000259" key="4">
    <source>
        <dbReference type="PROSITE" id="PS01124"/>
    </source>
</evidence>
<feature type="domain" description="HTH araC/xylS-type" evidence="4">
    <location>
        <begin position="227"/>
        <end position="324"/>
    </location>
</feature>
<dbReference type="PANTHER" id="PTHR47893:SF1">
    <property type="entry name" value="REGULATORY PROTEIN PCHR"/>
    <property type="match status" value="1"/>
</dbReference>
<dbReference type="PROSITE" id="PS01124">
    <property type="entry name" value="HTH_ARAC_FAMILY_2"/>
    <property type="match status" value="1"/>
</dbReference>
<dbReference type="InterPro" id="IPR018060">
    <property type="entry name" value="HTH_AraC"/>
</dbReference>
<dbReference type="OrthoDB" id="799767at2"/>